<evidence type="ECO:0000313" key="1">
    <source>
        <dbReference type="EMBL" id="SIU02698.1"/>
    </source>
</evidence>
<reference evidence="1" key="1">
    <citation type="submission" date="2017-01" db="EMBL/GenBank/DDBJ databases">
        <authorList>
            <person name="Owen V S."/>
        </authorList>
    </citation>
    <scope>NUCLEOTIDE SEQUENCE</scope>
</reference>
<dbReference type="Proteomes" id="UP000241439">
    <property type="component" value="Segment"/>
</dbReference>
<name>A0A1R3Y5U4_9CAUD</name>
<keyword evidence="2" id="KW-1185">Reference proteome</keyword>
<dbReference type="OrthoDB" id="35299at10239"/>
<evidence type="ECO:0000313" key="2">
    <source>
        <dbReference type="Proteomes" id="UP000241439"/>
    </source>
</evidence>
<accession>A0A1R3Y5U4</accession>
<protein>
    <submittedName>
        <fullName evidence="1">Uncharacterized protein</fullName>
    </submittedName>
</protein>
<proteinExistence type="predicted"/>
<gene>
    <name evidence="1" type="ORF">BTP1_034</name>
</gene>
<sequence length="99" mass="10862">MNYTPGPWQWWTSNSFLRLSSQDTGKDGGVIDSYVMKDGHSSLIVSKGDMNLIAAAPDLLEALQLAEKAMAEGRNVTYPEWYGVINKARAVISKALGEE</sequence>
<organism evidence="1 2">
    <name type="scientific">Lederbergvirus BTP1</name>
    <dbReference type="NCBI Taxonomy" id="1934252"/>
    <lineage>
        <taxon>Viruses</taxon>
        <taxon>Duplodnaviria</taxon>
        <taxon>Heunggongvirae</taxon>
        <taxon>Uroviricota</taxon>
        <taxon>Caudoviricetes</taxon>
        <taxon>Lederbergvirus</taxon>
    </lineage>
</organism>
<dbReference type="EMBL" id="LT714109">
    <property type="protein sequence ID" value="SIU02698.1"/>
    <property type="molecule type" value="Genomic_DNA"/>
</dbReference>